<reference evidence="2 3" key="1">
    <citation type="submission" date="2019-07" db="EMBL/GenBank/DDBJ databases">
        <title>New species of Amycolatopsis and Streptomyces.</title>
        <authorList>
            <person name="Duangmal K."/>
            <person name="Teo W.F.A."/>
            <person name="Lipun K."/>
        </authorList>
    </citation>
    <scope>NUCLEOTIDE SEQUENCE [LARGE SCALE GENOMIC DNA]</scope>
    <source>
        <strain evidence="2 3">NBRC 106415</strain>
    </source>
</reference>
<dbReference type="EMBL" id="VJZC01000490">
    <property type="protein sequence ID" value="MPY62972.1"/>
    <property type="molecule type" value="Genomic_DNA"/>
</dbReference>
<keyword evidence="3" id="KW-1185">Reference proteome</keyword>
<evidence type="ECO:0000313" key="3">
    <source>
        <dbReference type="Proteomes" id="UP000400924"/>
    </source>
</evidence>
<evidence type="ECO:0000313" key="2">
    <source>
        <dbReference type="EMBL" id="MPY62972.1"/>
    </source>
</evidence>
<sequence>MAIGGALLWRRKRRPLSDEAQEPAPEPGSRTRARPTTMAR</sequence>
<name>A0A5N8XUA8_9ACTN</name>
<comment type="caution">
    <text evidence="2">The sequence shown here is derived from an EMBL/GenBank/DDBJ whole genome shotgun (WGS) entry which is preliminary data.</text>
</comment>
<protein>
    <submittedName>
        <fullName evidence="2">Uncharacterized protein</fullName>
    </submittedName>
</protein>
<accession>A0A5N8XUA8</accession>
<evidence type="ECO:0000256" key="1">
    <source>
        <dbReference type="SAM" id="MobiDB-lite"/>
    </source>
</evidence>
<dbReference type="AlphaFoldDB" id="A0A5N8XUA8"/>
<proteinExistence type="predicted"/>
<dbReference type="Proteomes" id="UP000400924">
    <property type="component" value="Unassembled WGS sequence"/>
</dbReference>
<feature type="region of interest" description="Disordered" evidence="1">
    <location>
        <begin position="1"/>
        <end position="40"/>
    </location>
</feature>
<organism evidence="2 3">
    <name type="scientific">Streptomyces spongiae</name>
    <dbReference type="NCBI Taxonomy" id="565072"/>
    <lineage>
        <taxon>Bacteria</taxon>
        <taxon>Bacillati</taxon>
        <taxon>Actinomycetota</taxon>
        <taxon>Actinomycetes</taxon>
        <taxon>Kitasatosporales</taxon>
        <taxon>Streptomycetaceae</taxon>
        <taxon>Streptomyces</taxon>
    </lineage>
</organism>
<gene>
    <name evidence="2" type="ORF">FNH08_39210</name>
</gene>